<dbReference type="InterPro" id="IPR043129">
    <property type="entry name" value="ATPase_NBD"/>
</dbReference>
<dbReference type="Gene3D" id="3.30.420.40">
    <property type="match status" value="1"/>
</dbReference>
<proteinExistence type="predicted"/>
<evidence type="ECO:0008006" key="2">
    <source>
        <dbReference type="Google" id="ProtNLM"/>
    </source>
</evidence>
<accession>A0A382G7P4</accession>
<dbReference type="SUPFAM" id="SSF53067">
    <property type="entry name" value="Actin-like ATPase domain"/>
    <property type="match status" value="1"/>
</dbReference>
<name>A0A382G7P4_9ZZZZ</name>
<reference evidence="1" key="1">
    <citation type="submission" date="2018-05" db="EMBL/GenBank/DDBJ databases">
        <authorList>
            <person name="Lanie J.A."/>
            <person name="Ng W.-L."/>
            <person name="Kazmierczak K.M."/>
            <person name="Andrzejewski T.M."/>
            <person name="Davidsen T.M."/>
            <person name="Wayne K.J."/>
            <person name="Tettelin H."/>
            <person name="Glass J.I."/>
            <person name="Rusch D."/>
            <person name="Podicherti R."/>
            <person name="Tsui H.-C.T."/>
            <person name="Winkler M.E."/>
        </authorList>
    </citation>
    <scope>NUCLEOTIDE SEQUENCE</scope>
</reference>
<gene>
    <name evidence="1" type="ORF">METZ01_LOCUS223447</name>
</gene>
<dbReference type="PANTHER" id="PTHR18964:SF149">
    <property type="entry name" value="BIFUNCTIONAL UDP-N-ACETYLGLUCOSAMINE 2-EPIMERASE_N-ACETYLMANNOSAMINE KINASE"/>
    <property type="match status" value="1"/>
</dbReference>
<dbReference type="CDD" id="cd23763">
    <property type="entry name" value="ASKHA_ATPase_ROK"/>
    <property type="match status" value="1"/>
</dbReference>
<dbReference type="AlphaFoldDB" id="A0A382G7P4"/>
<feature type="non-terminal residue" evidence="1">
    <location>
        <position position="92"/>
    </location>
</feature>
<dbReference type="PANTHER" id="PTHR18964">
    <property type="entry name" value="ROK (REPRESSOR, ORF, KINASE) FAMILY"/>
    <property type="match status" value="1"/>
</dbReference>
<dbReference type="InterPro" id="IPR000600">
    <property type="entry name" value="ROK"/>
</dbReference>
<protein>
    <recommendedName>
        <fullName evidence="2">Glucokinase</fullName>
    </recommendedName>
</protein>
<evidence type="ECO:0000313" key="1">
    <source>
        <dbReference type="EMBL" id="SVB70593.1"/>
    </source>
</evidence>
<organism evidence="1">
    <name type="scientific">marine metagenome</name>
    <dbReference type="NCBI Taxonomy" id="408172"/>
    <lineage>
        <taxon>unclassified sequences</taxon>
        <taxon>metagenomes</taxon>
        <taxon>ecological metagenomes</taxon>
    </lineage>
</organism>
<sequence>MNMSEIVIGSDFGGTNLRVALVGTKGEVLTHNSNKTLYSDTTDILVEKITSQFKKIIAHSPEQPKAIGIAAAGLVDSQEKKIVFSPHIPGFK</sequence>
<dbReference type="EMBL" id="UINC01053722">
    <property type="protein sequence ID" value="SVB70593.1"/>
    <property type="molecule type" value="Genomic_DNA"/>
</dbReference>
<dbReference type="Pfam" id="PF00480">
    <property type="entry name" value="ROK"/>
    <property type="match status" value="1"/>
</dbReference>